<evidence type="ECO:0000259" key="11">
    <source>
        <dbReference type="Pfam" id="PF22620"/>
    </source>
</evidence>
<dbReference type="Gene3D" id="3.40.50.720">
    <property type="entry name" value="NAD(P)-binding Rossmann-like Domain"/>
    <property type="match status" value="1"/>
</dbReference>
<accession>A0A7W9WN29</accession>
<dbReference type="EC" id="1.5.8.2" evidence="12"/>
<comment type="similarity">
    <text evidence="3">In the N-terminal section; belongs to the NADH:flavin oxidoreductase/NADH oxidase family.</text>
</comment>
<organism evidence="12 13">
    <name type="scientific">Castellaniella defragrans</name>
    <name type="common">Alcaligenes defragrans</name>
    <dbReference type="NCBI Taxonomy" id="75697"/>
    <lineage>
        <taxon>Bacteria</taxon>
        <taxon>Pseudomonadati</taxon>
        <taxon>Pseudomonadota</taxon>
        <taxon>Betaproteobacteria</taxon>
        <taxon>Burkholderiales</taxon>
        <taxon>Alcaligenaceae</taxon>
        <taxon>Castellaniella</taxon>
    </lineage>
</organism>
<keyword evidence="7 12" id="KW-0560">Oxidoreductase</keyword>
<keyword evidence="5" id="KW-0288">FMN</keyword>
<dbReference type="Gene3D" id="3.20.20.70">
    <property type="entry name" value="Aldolase class I"/>
    <property type="match status" value="1"/>
</dbReference>
<evidence type="ECO:0000256" key="8">
    <source>
        <dbReference type="ARBA" id="ARBA00023004"/>
    </source>
</evidence>
<dbReference type="Pfam" id="PF00724">
    <property type="entry name" value="Oxidored_FMN"/>
    <property type="match status" value="1"/>
</dbReference>
<dbReference type="Pfam" id="PF13450">
    <property type="entry name" value="NAD_binding_8"/>
    <property type="match status" value="1"/>
</dbReference>
<keyword evidence="8" id="KW-0408">Iron</keyword>
<keyword evidence="9" id="KW-0411">Iron-sulfur</keyword>
<evidence type="ECO:0000256" key="1">
    <source>
        <dbReference type="ARBA" id="ARBA00001917"/>
    </source>
</evidence>
<dbReference type="InterPro" id="IPR054428">
    <property type="entry name" value="TMADH/DMDH/HD_second_a-b"/>
</dbReference>
<evidence type="ECO:0000313" key="13">
    <source>
        <dbReference type="Proteomes" id="UP000541136"/>
    </source>
</evidence>
<sequence>MARDPKYDILFDPIQIGPKVSRNRFFQTSHCAGPGSERPGTQAHFRAMKAEGGWGVVFTEYCSIHPEADEYPYTSARLWDEGDVINLRYMCDMAHRHDSLVGVQLWYSGIHAPCLESREVGRAPTGLVSNMFPSRTVYGSEMDHDDIKAVINMYVLAAKRAEQAGFDLLEVSGGDSTVPIQFLEPRYNHRTDKYGGSLENRARFYIELMTALKRELGHSCAITTRFEVDTLHGPDGGIEAKEDGVRFMELMHREGVCDLWSVKIGDYEEWGEDAGVSRYRKSGWMTPFVKDAKSVVEGVPVVANGRFTSPDDMVAIIRGGVADIIGAARPSIADPFLPNKISEGRLEDIRECIGCNMCVSKFNQVGQLQCTQNQTAMEEYRRGWHPEKFEPARDPCSVLVVGAGPAGLECARVLGERGYTVHLREAEAELGGHWRWVSKLPRLNEWSRVITYREIQLRKMKNVEIHLGVGKMSAQDILEYGADRVVVATGSHWRTDGVGPEGHRPIPGADTSLPHVFTPEQIVAGKPLVGKRVLVMDAEGHFLGITLTEMMADLGMQVTYVTNLSEIADYGQFTLEVQNNKRMLNEKGIPTIRNHWIDRIEPGKVTLGYMYRHGPDLAGPTTGAVPRRLNPGTMEVEADSVILLTSRISEDALYRELKQRKAEWAPNGIEAVYRIGDCKAPMQALQAMFEGHRLAREFDGPHPEYPLPWIRERQVWGHDTFPKLGDPRPKVEVD</sequence>
<dbReference type="AlphaFoldDB" id="A0A7W9WN29"/>
<name>A0A7W9WN29_CASDE</name>
<keyword evidence="6" id="KW-0479">Metal-binding</keyword>
<evidence type="ECO:0000256" key="4">
    <source>
        <dbReference type="ARBA" id="ARBA00022630"/>
    </source>
</evidence>
<dbReference type="GO" id="GO:0047133">
    <property type="term" value="F:dimethylamine dehydrogenase activity"/>
    <property type="evidence" value="ECO:0007669"/>
    <property type="project" value="UniProtKB-EC"/>
</dbReference>
<reference evidence="12 13" key="1">
    <citation type="submission" date="2020-08" db="EMBL/GenBank/DDBJ databases">
        <title>Genomic Encyclopedia of Type Strains, Phase IV (KMG-IV): sequencing the most valuable type-strain genomes for metagenomic binning, comparative biology and taxonomic classification.</title>
        <authorList>
            <person name="Goeker M."/>
        </authorList>
    </citation>
    <scope>NUCLEOTIDE SEQUENCE [LARGE SCALE GENOMIC DNA]</scope>
    <source>
        <strain evidence="12 13">DSM 12141</strain>
    </source>
</reference>
<feature type="domain" description="NADH:flavin oxidoreductase/NADH oxidase N-terminal" evidence="10">
    <location>
        <begin position="10"/>
        <end position="345"/>
    </location>
</feature>
<evidence type="ECO:0000256" key="5">
    <source>
        <dbReference type="ARBA" id="ARBA00022643"/>
    </source>
</evidence>
<evidence type="ECO:0000256" key="2">
    <source>
        <dbReference type="ARBA" id="ARBA00001966"/>
    </source>
</evidence>
<dbReference type="RefSeq" id="WP_151024271.1">
    <property type="nucleotide sequence ID" value="NZ_JACHIB010000005.1"/>
</dbReference>
<dbReference type="SUPFAM" id="SSF51395">
    <property type="entry name" value="FMN-linked oxidoreductases"/>
    <property type="match status" value="1"/>
</dbReference>
<evidence type="ECO:0000256" key="3">
    <source>
        <dbReference type="ARBA" id="ARBA00011048"/>
    </source>
</evidence>
<dbReference type="Proteomes" id="UP000541136">
    <property type="component" value="Unassembled WGS sequence"/>
</dbReference>
<evidence type="ECO:0000256" key="6">
    <source>
        <dbReference type="ARBA" id="ARBA00022723"/>
    </source>
</evidence>
<feature type="domain" description="TMADH/DMDH/HD second alpha/beta" evidence="11">
    <location>
        <begin position="518"/>
        <end position="645"/>
    </location>
</feature>
<comment type="cofactor">
    <cofactor evidence="2">
        <name>[4Fe-4S] cluster</name>
        <dbReference type="ChEBI" id="CHEBI:49883"/>
    </cofactor>
</comment>
<dbReference type="Pfam" id="PF22620">
    <property type="entry name" value="OYE-like_second_a-b"/>
    <property type="match status" value="1"/>
</dbReference>
<dbReference type="GO" id="GO:0050470">
    <property type="term" value="F:trimethylamine dehydrogenase activity"/>
    <property type="evidence" value="ECO:0007669"/>
    <property type="project" value="UniProtKB-EC"/>
</dbReference>
<protein>
    <submittedName>
        <fullName evidence="12">Dimethylamine/trimethylamine dehydrogenase</fullName>
        <ecNumber evidence="12">1.5.8.1</ecNumber>
        <ecNumber evidence="12">1.5.8.2</ecNumber>
    </submittedName>
</protein>
<dbReference type="PANTHER" id="PTHR42917">
    <property type="entry name" value="2,4-DIENOYL-COA REDUCTASE"/>
    <property type="match status" value="1"/>
</dbReference>
<dbReference type="EC" id="1.5.8.1" evidence="12"/>
<dbReference type="InterPro" id="IPR001155">
    <property type="entry name" value="OxRdtase_FMN_N"/>
</dbReference>
<evidence type="ECO:0000259" key="10">
    <source>
        <dbReference type="Pfam" id="PF00724"/>
    </source>
</evidence>
<keyword evidence="4" id="KW-0285">Flavoprotein</keyword>
<dbReference type="PRINTS" id="PR00368">
    <property type="entry name" value="FADPNR"/>
</dbReference>
<gene>
    <name evidence="12" type="ORF">HNR28_001153</name>
</gene>
<evidence type="ECO:0000313" key="12">
    <source>
        <dbReference type="EMBL" id="MBB6083118.1"/>
    </source>
</evidence>
<dbReference type="PANTHER" id="PTHR42917:SF2">
    <property type="entry name" value="2,4-DIENOYL-COA REDUCTASE [(2E)-ENOYL-COA-PRODUCING]"/>
    <property type="match status" value="1"/>
</dbReference>
<proteinExistence type="inferred from homology"/>
<evidence type="ECO:0000256" key="9">
    <source>
        <dbReference type="ARBA" id="ARBA00023014"/>
    </source>
</evidence>
<dbReference type="InterPro" id="IPR036188">
    <property type="entry name" value="FAD/NAD-bd_sf"/>
</dbReference>
<dbReference type="GO" id="GO:0046872">
    <property type="term" value="F:metal ion binding"/>
    <property type="evidence" value="ECO:0007669"/>
    <property type="project" value="UniProtKB-KW"/>
</dbReference>
<dbReference type="InterPro" id="IPR051793">
    <property type="entry name" value="NADH:flavin_oxidoreductase"/>
</dbReference>
<comment type="cofactor">
    <cofactor evidence="1">
        <name>FMN</name>
        <dbReference type="ChEBI" id="CHEBI:58210"/>
    </cofactor>
</comment>
<comment type="caution">
    <text evidence="12">The sequence shown here is derived from an EMBL/GenBank/DDBJ whole genome shotgun (WGS) entry which is preliminary data.</text>
</comment>
<evidence type="ECO:0000256" key="7">
    <source>
        <dbReference type="ARBA" id="ARBA00023002"/>
    </source>
</evidence>
<dbReference type="InterPro" id="IPR013785">
    <property type="entry name" value="Aldolase_TIM"/>
</dbReference>
<dbReference type="GO" id="GO:0010181">
    <property type="term" value="F:FMN binding"/>
    <property type="evidence" value="ECO:0007669"/>
    <property type="project" value="InterPro"/>
</dbReference>
<dbReference type="SUPFAM" id="SSF51971">
    <property type="entry name" value="Nucleotide-binding domain"/>
    <property type="match status" value="1"/>
</dbReference>
<dbReference type="GO" id="GO:0051536">
    <property type="term" value="F:iron-sulfur cluster binding"/>
    <property type="evidence" value="ECO:0007669"/>
    <property type="project" value="UniProtKB-KW"/>
</dbReference>
<dbReference type="EMBL" id="JACHIB010000005">
    <property type="protein sequence ID" value="MBB6083118.1"/>
    <property type="molecule type" value="Genomic_DNA"/>
</dbReference>
<dbReference type="Gene3D" id="3.50.50.60">
    <property type="entry name" value="FAD/NAD(P)-binding domain"/>
    <property type="match status" value="1"/>
</dbReference>